<dbReference type="EMBL" id="BMAU01021201">
    <property type="protein sequence ID" value="GFX97940.1"/>
    <property type="molecule type" value="Genomic_DNA"/>
</dbReference>
<sequence>MEPRLQSVKGAVQFVRGQGHQLRKEDSIWVPSILYKKTKGVLSRDLFGLVIGLSFSFRHPGNDSSFETPMWQCSTCDAWMLHDLNSINRDTTCTCASGRAILKRES</sequence>
<evidence type="ECO:0000313" key="1">
    <source>
        <dbReference type="EMBL" id="GFX97940.1"/>
    </source>
</evidence>
<dbReference type="AlphaFoldDB" id="A0A8X6RNZ7"/>
<gene>
    <name evidence="1" type="ORF">TNCV_4905911</name>
</gene>
<accession>A0A8X6RNZ7</accession>
<dbReference type="Proteomes" id="UP000887159">
    <property type="component" value="Unassembled WGS sequence"/>
</dbReference>
<keyword evidence="2" id="KW-1185">Reference proteome</keyword>
<name>A0A8X6RNZ7_TRICX</name>
<evidence type="ECO:0000313" key="2">
    <source>
        <dbReference type="Proteomes" id="UP000887159"/>
    </source>
</evidence>
<organism evidence="1 2">
    <name type="scientific">Trichonephila clavipes</name>
    <name type="common">Golden silk orbweaver</name>
    <name type="synonym">Nephila clavipes</name>
    <dbReference type="NCBI Taxonomy" id="2585209"/>
    <lineage>
        <taxon>Eukaryota</taxon>
        <taxon>Metazoa</taxon>
        <taxon>Ecdysozoa</taxon>
        <taxon>Arthropoda</taxon>
        <taxon>Chelicerata</taxon>
        <taxon>Arachnida</taxon>
        <taxon>Araneae</taxon>
        <taxon>Araneomorphae</taxon>
        <taxon>Entelegynae</taxon>
        <taxon>Araneoidea</taxon>
        <taxon>Nephilidae</taxon>
        <taxon>Trichonephila</taxon>
    </lineage>
</organism>
<reference evidence="1" key="1">
    <citation type="submission" date="2020-08" db="EMBL/GenBank/DDBJ databases">
        <title>Multicomponent nature underlies the extraordinary mechanical properties of spider dragline silk.</title>
        <authorList>
            <person name="Kono N."/>
            <person name="Nakamura H."/>
            <person name="Mori M."/>
            <person name="Yoshida Y."/>
            <person name="Ohtoshi R."/>
            <person name="Malay A.D."/>
            <person name="Moran D.A.P."/>
            <person name="Tomita M."/>
            <person name="Numata K."/>
            <person name="Arakawa K."/>
        </authorList>
    </citation>
    <scope>NUCLEOTIDE SEQUENCE</scope>
</reference>
<protein>
    <submittedName>
        <fullName evidence="1">Uncharacterized protein</fullName>
    </submittedName>
</protein>
<comment type="caution">
    <text evidence="1">The sequence shown here is derived from an EMBL/GenBank/DDBJ whole genome shotgun (WGS) entry which is preliminary data.</text>
</comment>
<proteinExistence type="predicted"/>